<accession>Q0ATN5</accession>
<evidence type="ECO:0000256" key="1">
    <source>
        <dbReference type="SAM" id="SignalP"/>
    </source>
</evidence>
<evidence type="ECO:0008006" key="4">
    <source>
        <dbReference type="Google" id="ProtNLM"/>
    </source>
</evidence>
<feature type="chain" id="PRO_5004168509" description="Tat pathway signal protein" evidence="1">
    <location>
        <begin position="25"/>
        <end position="153"/>
    </location>
</feature>
<protein>
    <recommendedName>
        <fullName evidence="4">Tat pathway signal protein</fullName>
    </recommendedName>
</protein>
<dbReference type="HOGENOM" id="CLU_1711061_0_0_5"/>
<dbReference type="Proteomes" id="UP000001964">
    <property type="component" value="Chromosome"/>
</dbReference>
<sequence precursor="true">MKQLAASFCALLGALLASPGLAAAASTSEAPSPPAQDASDENRHRMITSSETYMPLPPMTATVQANHRAQGLLQIEAGLEISDNRLRRRVEMYMPRLRNAYLSALTIYTGMHYRYGEVPDADRIAQILQEATDITLGQEGAELLIGMIIIHGD</sequence>
<organism evidence="2 3">
    <name type="scientific">Maricaulis maris (strain MCS10)</name>
    <name type="common">Caulobacter maris</name>
    <dbReference type="NCBI Taxonomy" id="394221"/>
    <lineage>
        <taxon>Bacteria</taxon>
        <taxon>Pseudomonadati</taxon>
        <taxon>Pseudomonadota</taxon>
        <taxon>Alphaproteobacteria</taxon>
        <taxon>Maricaulales</taxon>
        <taxon>Maricaulaceae</taxon>
        <taxon>Maricaulis</taxon>
    </lineage>
</organism>
<dbReference type="EMBL" id="CP000449">
    <property type="protein sequence ID" value="ABI64352.1"/>
    <property type="molecule type" value="Genomic_DNA"/>
</dbReference>
<proteinExistence type="predicted"/>
<dbReference type="OrthoDB" id="7173442at2"/>
<gene>
    <name evidence="2" type="ordered locus">Mmar10_0056</name>
</gene>
<dbReference type="RefSeq" id="WP_011641999.1">
    <property type="nucleotide sequence ID" value="NC_008347.1"/>
</dbReference>
<keyword evidence="3" id="KW-1185">Reference proteome</keyword>
<dbReference type="eggNOG" id="ENOG503336G">
    <property type="taxonomic scope" value="Bacteria"/>
</dbReference>
<dbReference type="KEGG" id="mmr:Mmar10_0056"/>
<feature type="signal peptide" evidence="1">
    <location>
        <begin position="1"/>
        <end position="24"/>
    </location>
</feature>
<reference evidence="2 3" key="1">
    <citation type="submission" date="2006-08" db="EMBL/GenBank/DDBJ databases">
        <title>Complete sequence of Maricaulis maris MCS10.</title>
        <authorList>
            <consortium name="US DOE Joint Genome Institute"/>
            <person name="Copeland A."/>
            <person name="Lucas S."/>
            <person name="Lapidus A."/>
            <person name="Barry K."/>
            <person name="Detter J.C."/>
            <person name="Glavina del Rio T."/>
            <person name="Hammon N."/>
            <person name="Israni S."/>
            <person name="Dalin E."/>
            <person name="Tice H."/>
            <person name="Pitluck S."/>
            <person name="Saunders E."/>
            <person name="Brettin T."/>
            <person name="Bruce D."/>
            <person name="Han C."/>
            <person name="Tapia R."/>
            <person name="Gilna P."/>
            <person name="Schmutz J."/>
            <person name="Larimer F."/>
            <person name="Land M."/>
            <person name="Hauser L."/>
            <person name="Kyrpides N."/>
            <person name="Mikhailova N."/>
            <person name="Viollier P."/>
            <person name="Stephens C."/>
            <person name="Richardson P."/>
        </authorList>
    </citation>
    <scope>NUCLEOTIDE SEQUENCE [LARGE SCALE GENOMIC DNA]</scope>
    <source>
        <strain evidence="2 3">MCS10</strain>
    </source>
</reference>
<name>Q0ATN5_MARMM</name>
<evidence type="ECO:0000313" key="2">
    <source>
        <dbReference type="EMBL" id="ABI64352.1"/>
    </source>
</evidence>
<keyword evidence="1" id="KW-0732">Signal</keyword>
<dbReference type="AlphaFoldDB" id="Q0ATN5"/>
<evidence type="ECO:0000313" key="3">
    <source>
        <dbReference type="Proteomes" id="UP000001964"/>
    </source>
</evidence>